<gene>
    <name evidence="5" type="ORF">BSL78_05882</name>
</gene>
<dbReference type="Proteomes" id="UP000230750">
    <property type="component" value="Unassembled WGS sequence"/>
</dbReference>
<dbReference type="SUPFAM" id="SSF52058">
    <property type="entry name" value="L domain-like"/>
    <property type="match status" value="1"/>
</dbReference>
<name>A0A2G8LA90_STIJA</name>
<accession>A0A2G8LA90</accession>
<dbReference type="PANTHER" id="PTHR45973">
    <property type="entry name" value="PROTEIN PHOSPHATASE 1 REGULATORY SUBUNIT SDS22-RELATED"/>
    <property type="match status" value="1"/>
</dbReference>
<comment type="caution">
    <text evidence="5">The sequence shown here is derived from an EMBL/GenBank/DDBJ whole genome shotgun (WGS) entry which is preliminary data.</text>
</comment>
<feature type="region of interest" description="Disordered" evidence="4">
    <location>
        <begin position="1"/>
        <end position="41"/>
    </location>
</feature>
<dbReference type="AlphaFoldDB" id="A0A2G8LA90"/>
<evidence type="ECO:0000313" key="6">
    <source>
        <dbReference type="Proteomes" id="UP000230750"/>
    </source>
</evidence>
<evidence type="ECO:0000256" key="2">
    <source>
        <dbReference type="ARBA" id="ARBA00022737"/>
    </source>
</evidence>
<evidence type="ECO:0000313" key="5">
    <source>
        <dbReference type="EMBL" id="PIK57183.1"/>
    </source>
</evidence>
<organism evidence="5 6">
    <name type="scientific">Stichopus japonicus</name>
    <name type="common">Sea cucumber</name>
    <dbReference type="NCBI Taxonomy" id="307972"/>
    <lineage>
        <taxon>Eukaryota</taxon>
        <taxon>Metazoa</taxon>
        <taxon>Echinodermata</taxon>
        <taxon>Eleutherozoa</taxon>
        <taxon>Echinozoa</taxon>
        <taxon>Holothuroidea</taxon>
        <taxon>Aspidochirotacea</taxon>
        <taxon>Aspidochirotida</taxon>
        <taxon>Stichopodidae</taxon>
        <taxon>Apostichopus</taxon>
    </lineage>
</organism>
<dbReference type="InterPro" id="IPR001611">
    <property type="entry name" value="Leu-rich_rpt"/>
</dbReference>
<evidence type="ECO:0000256" key="3">
    <source>
        <dbReference type="SAM" id="Coils"/>
    </source>
</evidence>
<proteinExistence type="predicted"/>
<keyword evidence="1" id="KW-0433">Leucine-rich repeat</keyword>
<feature type="region of interest" description="Disordered" evidence="4">
    <location>
        <begin position="358"/>
        <end position="412"/>
    </location>
</feature>
<keyword evidence="2" id="KW-0677">Repeat</keyword>
<dbReference type="InterPro" id="IPR050576">
    <property type="entry name" value="Cilia_flagella_integrity"/>
</dbReference>
<dbReference type="SMART" id="SM00369">
    <property type="entry name" value="LRR_TYP"/>
    <property type="match status" value="4"/>
</dbReference>
<dbReference type="Pfam" id="PF14580">
    <property type="entry name" value="LRR_9"/>
    <property type="match status" value="1"/>
</dbReference>
<evidence type="ECO:0000256" key="1">
    <source>
        <dbReference type="ARBA" id="ARBA00022614"/>
    </source>
</evidence>
<dbReference type="SMART" id="SM00365">
    <property type="entry name" value="LRR_SD22"/>
    <property type="match status" value="3"/>
</dbReference>
<dbReference type="InterPro" id="IPR003591">
    <property type="entry name" value="Leu-rich_rpt_typical-subtyp"/>
</dbReference>
<reference evidence="5 6" key="1">
    <citation type="journal article" date="2017" name="PLoS Biol.">
        <title>The sea cucumber genome provides insights into morphological evolution and visceral regeneration.</title>
        <authorList>
            <person name="Zhang X."/>
            <person name="Sun L."/>
            <person name="Yuan J."/>
            <person name="Sun Y."/>
            <person name="Gao Y."/>
            <person name="Zhang L."/>
            <person name="Li S."/>
            <person name="Dai H."/>
            <person name="Hamel J.F."/>
            <person name="Liu C."/>
            <person name="Yu Y."/>
            <person name="Liu S."/>
            <person name="Lin W."/>
            <person name="Guo K."/>
            <person name="Jin S."/>
            <person name="Xu P."/>
            <person name="Storey K.B."/>
            <person name="Huan P."/>
            <person name="Zhang T."/>
            <person name="Zhou Y."/>
            <person name="Zhang J."/>
            <person name="Lin C."/>
            <person name="Li X."/>
            <person name="Xing L."/>
            <person name="Huo D."/>
            <person name="Sun M."/>
            <person name="Wang L."/>
            <person name="Mercier A."/>
            <person name="Li F."/>
            <person name="Yang H."/>
            <person name="Xiang J."/>
        </authorList>
    </citation>
    <scope>NUCLEOTIDE SEQUENCE [LARGE SCALE GENOMIC DNA]</scope>
    <source>
        <strain evidence="5">Shaxun</strain>
        <tissue evidence="5">Muscle</tissue>
    </source>
</reference>
<keyword evidence="3" id="KW-0175">Coiled coil</keyword>
<feature type="compositionally biased region" description="Basic and acidic residues" evidence="4">
    <location>
        <begin position="398"/>
        <end position="412"/>
    </location>
</feature>
<feature type="coiled-coil region" evidence="3">
    <location>
        <begin position="223"/>
        <end position="310"/>
    </location>
</feature>
<dbReference type="PANTHER" id="PTHR45973:SF36">
    <property type="entry name" value="CENTRIOLIN"/>
    <property type="match status" value="1"/>
</dbReference>
<protein>
    <submittedName>
        <fullName evidence="5">Putative centriolin-like</fullName>
    </submittedName>
</protein>
<dbReference type="STRING" id="307972.A0A2G8LA90"/>
<dbReference type="InterPro" id="IPR032675">
    <property type="entry name" value="LRR_dom_sf"/>
</dbReference>
<dbReference type="Gene3D" id="3.80.10.10">
    <property type="entry name" value="Ribonuclease Inhibitor"/>
    <property type="match status" value="1"/>
</dbReference>
<sequence length="412" mass="47336">MKKTLAKKNVKESSSDRKLPNIPASKLASPPKAVSASKEESPRNLVRYISEDAIKSRTKKDDLKNVLLLDLALREGEKKIKYIEKLEDVTRLQVLRLGFNQIQKIENVDHLVKLRELDLSCNCIDKIEGLETLVHLQVLNISSNLIETIPAWLGKKLKALREINLAANLIFSLHDIYKLRGLKDLIAFSIAGNPLCDLAHYKLFIVFHLRYLTHLDGEPISAALRQEAQARFAQDEIENFEMQLEKEEKRLHDLEGDHNKSLADFEKSQKKIKKLEAKTSRYEEQVEGLQHELEAKNELLKRKMAELNKTCQKQFRLEQELAFHKIDAKFEPLGQLMEVDEIEGGTEESSYIGQAGYRRNPLMDPHHTPRSKTLGYHRSSDISPEMQRNLHGNLDAELAEKENQIEKGKRLS</sequence>
<evidence type="ECO:0000256" key="4">
    <source>
        <dbReference type="SAM" id="MobiDB-lite"/>
    </source>
</evidence>
<dbReference type="EMBL" id="MRZV01000150">
    <property type="protein sequence ID" value="PIK57183.1"/>
    <property type="molecule type" value="Genomic_DNA"/>
</dbReference>
<feature type="compositionally biased region" description="Basic and acidic residues" evidence="4">
    <location>
        <begin position="9"/>
        <end position="19"/>
    </location>
</feature>
<dbReference type="OrthoDB" id="433501at2759"/>
<keyword evidence="6" id="KW-1185">Reference proteome</keyword>
<dbReference type="PROSITE" id="PS51450">
    <property type="entry name" value="LRR"/>
    <property type="match status" value="3"/>
</dbReference>